<dbReference type="KEGG" id="sfz:SFLOR_v1c00550"/>
<dbReference type="CDD" id="cd06503">
    <property type="entry name" value="ATP-synt_Fo_b"/>
    <property type="match status" value="1"/>
</dbReference>
<accession>A0A2K8SCE7</accession>
<dbReference type="GO" id="GO:0045259">
    <property type="term" value="C:proton-transporting ATP synthase complex"/>
    <property type="evidence" value="ECO:0007669"/>
    <property type="project" value="UniProtKB-KW"/>
</dbReference>
<keyword evidence="15" id="KW-0175">Coiled coil</keyword>
<dbReference type="GO" id="GO:0046933">
    <property type="term" value="F:proton-transporting ATP synthase activity, rotational mechanism"/>
    <property type="evidence" value="ECO:0007669"/>
    <property type="project" value="UniProtKB-UniRule"/>
</dbReference>
<dbReference type="InterPro" id="IPR028987">
    <property type="entry name" value="ATP_synth_B-like_membr_sf"/>
</dbReference>
<dbReference type="AlphaFoldDB" id="A0A2K8SCE7"/>
<keyword evidence="9 13" id="KW-0472">Membrane</keyword>
<keyword evidence="4 13" id="KW-0138">CF(0)</keyword>
<name>A0A2K8SCE7_9MOLU</name>
<comment type="subcellular location">
    <subcellularLocation>
        <location evidence="13">Cell membrane</location>
        <topology evidence="13">Single-pass membrane protein</topology>
    </subcellularLocation>
    <subcellularLocation>
        <location evidence="12">Endomembrane system</location>
        <topology evidence="12">Single-pass membrane protein</topology>
    </subcellularLocation>
</comment>
<dbReference type="Pfam" id="PF00430">
    <property type="entry name" value="ATP-synt_B"/>
    <property type="match status" value="1"/>
</dbReference>
<evidence type="ECO:0000256" key="9">
    <source>
        <dbReference type="ARBA" id="ARBA00023136"/>
    </source>
</evidence>
<gene>
    <name evidence="13 16" type="primary">atpF</name>
    <name evidence="16" type="ORF">SFLOR_v1c00550</name>
</gene>
<evidence type="ECO:0000256" key="11">
    <source>
        <dbReference type="ARBA" id="ARBA00025198"/>
    </source>
</evidence>
<keyword evidence="7 13" id="KW-1133">Transmembrane helix</keyword>
<dbReference type="Proteomes" id="UP000231823">
    <property type="component" value="Chromosome"/>
</dbReference>
<dbReference type="NCBIfam" id="TIGR01144">
    <property type="entry name" value="ATP_synt_b"/>
    <property type="match status" value="1"/>
</dbReference>
<sequence>MLLVTAGIPNVIEGLFPNLANFIAHILSTIVILILLTKLVYKPFREMIKERRKKINELLDDAAAKLAKANRNNKEASKFLDSAKEESKQIINSAKLSADNLKLEIIENARNEATNIQTHAKQAIDFERNEMQEQMRQEVIDLAFVAAEKIMKENISKEKNEKMIKDFIKSLD</sequence>
<evidence type="ECO:0000256" key="4">
    <source>
        <dbReference type="ARBA" id="ARBA00022547"/>
    </source>
</evidence>
<dbReference type="InterPro" id="IPR002146">
    <property type="entry name" value="ATP_synth_b/b'su_bac/chlpt"/>
</dbReference>
<keyword evidence="2 13" id="KW-0813">Transport</keyword>
<evidence type="ECO:0000256" key="8">
    <source>
        <dbReference type="ARBA" id="ARBA00023065"/>
    </source>
</evidence>
<comment type="function">
    <text evidence="13">Component of the F(0) channel, it forms part of the peripheral stalk, linking F(1) to F(0).</text>
</comment>
<protein>
    <recommendedName>
        <fullName evidence="13">ATP synthase subunit b</fullName>
    </recommendedName>
    <alternativeName>
        <fullName evidence="13">ATP synthase F(0) sector subunit b</fullName>
    </alternativeName>
    <alternativeName>
        <fullName evidence="13">ATPase subunit I</fullName>
    </alternativeName>
    <alternativeName>
        <fullName evidence="13">F-type ATPase subunit b</fullName>
        <shortName evidence="13">F-ATPase subunit b</shortName>
    </alternativeName>
</protein>
<proteinExistence type="inferred from homology"/>
<dbReference type="InterPro" id="IPR050059">
    <property type="entry name" value="ATP_synthase_B_chain"/>
</dbReference>
<evidence type="ECO:0000256" key="7">
    <source>
        <dbReference type="ARBA" id="ARBA00022989"/>
    </source>
</evidence>
<keyword evidence="6 13" id="KW-0375">Hydrogen ion transport</keyword>
<evidence type="ECO:0000256" key="15">
    <source>
        <dbReference type="SAM" id="Coils"/>
    </source>
</evidence>
<dbReference type="RefSeq" id="WP_100916110.1">
    <property type="nucleotide sequence ID" value="NZ_CP025057.1"/>
</dbReference>
<evidence type="ECO:0000256" key="12">
    <source>
        <dbReference type="ARBA" id="ARBA00037847"/>
    </source>
</evidence>
<dbReference type="InterPro" id="IPR005864">
    <property type="entry name" value="ATP_synth_F0_bsu_bac"/>
</dbReference>
<evidence type="ECO:0000256" key="2">
    <source>
        <dbReference type="ARBA" id="ARBA00022448"/>
    </source>
</evidence>
<dbReference type="GO" id="GO:0012505">
    <property type="term" value="C:endomembrane system"/>
    <property type="evidence" value="ECO:0007669"/>
    <property type="project" value="UniProtKB-SubCell"/>
</dbReference>
<comment type="subunit">
    <text evidence="13">F-type ATPases have 2 components, F(1) - the catalytic core - and F(0) - the membrane proton channel. F(1) has five subunits: alpha(3), beta(3), gamma(1), delta(1), epsilon(1). F(0) has three main subunits: a(1), b(2) and c(10-14). The alpha and beta chains form an alternating ring which encloses part of the gamma chain. F(1) is attached to F(0) by a central stalk formed by the gamma and epsilon chains, while a peripheral stalk is formed by the delta and b chains.</text>
</comment>
<dbReference type="PANTHER" id="PTHR33445">
    <property type="entry name" value="ATP SYNTHASE SUBUNIT B', CHLOROPLASTIC"/>
    <property type="match status" value="1"/>
</dbReference>
<dbReference type="OrthoDB" id="399036at2"/>
<reference evidence="16 17" key="1">
    <citation type="submission" date="2017-12" db="EMBL/GenBank/DDBJ databases">
        <title>Complete genome sequence of Spiroplasma floricola 23-6 (ATCC 29989).</title>
        <authorList>
            <person name="Tsai Y.-M."/>
            <person name="Wu P.-S."/>
            <person name="Lo W.-S."/>
            <person name="Kuo C.-H."/>
        </authorList>
    </citation>
    <scope>NUCLEOTIDE SEQUENCE [LARGE SCALE GENOMIC DNA]</scope>
    <source>
        <strain evidence="16 17">23-6</strain>
    </source>
</reference>
<evidence type="ECO:0000256" key="13">
    <source>
        <dbReference type="HAMAP-Rule" id="MF_01398"/>
    </source>
</evidence>
<evidence type="ECO:0000256" key="14">
    <source>
        <dbReference type="RuleBase" id="RU003848"/>
    </source>
</evidence>
<evidence type="ECO:0000256" key="10">
    <source>
        <dbReference type="ARBA" id="ARBA00023310"/>
    </source>
</evidence>
<keyword evidence="8 13" id="KW-0406">Ion transport</keyword>
<comment type="similarity">
    <text evidence="1 13 14">Belongs to the ATPase B chain family.</text>
</comment>
<keyword evidence="5 13" id="KW-0812">Transmembrane</keyword>
<dbReference type="GO" id="GO:0046961">
    <property type="term" value="F:proton-transporting ATPase activity, rotational mechanism"/>
    <property type="evidence" value="ECO:0007669"/>
    <property type="project" value="TreeGrafter"/>
</dbReference>
<evidence type="ECO:0000313" key="16">
    <source>
        <dbReference type="EMBL" id="AUB31116.1"/>
    </source>
</evidence>
<feature type="coiled-coil region" evidence="15">
    <location>
        <begin position="45"/>
        <end position="104"/>
    </location>
</feature>
<evidence type="ECO:0000256" key="1">
    <source>
        <dbReference type="ARBA" id="ARBA00005513"/>
    </source>
</evidence>
<keyword evidence="10 13" id="KW-0066">ATP synthesis</keyword>
<evidence type="ECO:0000256" key="3">
    <source>
        <dbReference type="ARBA" id="ARBA00022475"/>
    </source>
</evidence>
<organism evidence="16 17">
    <name type="scientific">Spiroplasma floricola 23-6</name>
    <dbReference type="NCBI Taxonomy" id="1336749"/>
    <lineage>
        <taxon>Bacteria</taxon>
        <taxon>Bacillati</taxon>
        <taxon>Mycoplasmatota</taxon>
        <taxon>Mollicutes</taxon>
        <taxon>Entomoplasmatales</taxon>
        <taxon>Spiroplasmataceae</taxon>
        <taxon>Spiroplasma</taxon>
    </lineage>
</organism>
<dbReference type="EMBL" id="CP025057">
    <property type="protein sequence ID" value="AUB31116.1"/>
    <property type="molecule type" value="Genomic_DNA"/>
</dbReference>
<dbReference type="GO" id="GO:0005886">
    <property type="term" value="C:plasma membrane"/>
    <property type="evidence" value="ECO:0007669"/>
    <property type="project" value="UniProtKB-SubCell"/>
</dbReference>
<keyword evidence="17" id="KW-1185">Reference proteome</keyword>
<comment type="function">
    <text evidence="11 13">F(1)F(0) ATP synthase produces ATP from ADP in the presence of a proton or sodium gradient. F-type ATPases consist of two structural domains, F(1) containing the extramembraneous catalytic core and F(0) containing the membrane proton channel, linked together by a central stalk and a peripheral stalk. During catalysis, ATP synthesis in the catalytic domain of F(1) is coupled via a rotary mechanism of the central stalk subunits to proton translocation.</text>
</comment>
<dbReference type="Gene3D" id="1.20.5.620">
    <property type="entry name" value="F1F0 ATP synthase subunit B, membrane domain"/>
    <property type="match status" value="1"/>
</dbReference>
<keyword evidence="3 13" id="KW-1003">Cell membrane</keyword>
<evidence type="ECO:0000256" key="6">
    <source>
        <dbReference type="ARBA" id="ARBA00022781"/>
    </source>
</evidence>
<dbReference type="HAMAP" id="MF_01398">
    <property type="entry name" value="ATP_synth_b_bprime"/>
    <property type="match status" value="1"/>
</dbReference>
<evidence type="ECO:0000256" key="5">
    <source>
        <dbReference type="ARBA" id="ARBA00022692"/>
    </source>
</evidence>
<dbReference type="PANTHER" id="PTHR33445:SF1">
    <property type="entry name" value="ATP SYNTHASE SUBUNIT B"/>
    <property type="match status" value="1"/>
</dbReference>
<dbReference type="SUPFAM" id="SSF81573">
    <property type="entry name" value="F1F0 ATP synthase subunit B, membrane domain"/>
    <property type="match status" value="1"/>
</dbReference>
<evidence type="ECO:0000313" key="17">
    <source>
        <dbReference type="Proteomes" id="UP000231823"/>
    </source>
</evidence>
<feature type="transmembrane region" description="Helical" evidence="13">
    <location>
        <begin position="22"/>
        <end position="41"/>
    </location>
</feature>